<dbReference type="GO" id="GO:0042593">
    <property type="term" value="P:glucose homeostasis"/>
    <property type="evidence" value="ECO:0007669"/>
    <property type="project" value="TreeGrafter"/>
</dbReference>
<dbReference type="GO" id="GO:0012506">
    <property type="term" value="C:vesicle membrane"/>
    <property type="evidence" value="ECO:0007669"/>
    <property type="project" value="TreeGrafter"/>
</dbReference>
<comment type="caution">
    <text evidence="1">The sequence shown here is derived from an EMBL/GenBank/DDBJ whole genome shotgun (WGS) entry which is preliminary data.</text>
</comment>
<dbReference type="EMBL" id="CAJEWN010000949">
    <property type="protein sequence ID" value="CAD2192451.1"/>
    <property type="molecule type" value="Genomic_DNA"/>
</dbReference>
<dbReference type="GO" id="GO:0005634">
    <property type="term" value="C:nucleus"/>
    <property type="evidence" value="ECO:0007669"/>
    <property type="project" value="TreeGrafter"/>
</dbReference>
<gene>
    <name evidence="1" type="ORF">MENT_LOCUS45341</name>
</gene>
<evidence type="ECO:0000313" key="2">
    <source>
        <dbReference type="Proteomes" id="UP000580250"/>
    </source>
</evidence>
<sequence length="259" mass="30367">MAMNIPQIDRNAVIFELIPPSLKDENSSIAAAEDDKFFEITAQDVANMQKLLTEKSINSSKIFGRKKQKQRENAWKNCVIRFKLFGKYVIQALFLSIEPVSNIFDFLIEHLFIGEFQLKYLMKKLENNQINLLNSNIAPKACIVIHPIDNNLINFNSLDELLKNTKNIKNISEEEAELISNKWLVFLFIYRGNLIFKNKFSFFRLSNNSIYQPQNYLNEENNLIKNIQEEDNSQLDKDIIKRKKARENAPCLPKWFKKK</sequence>
<dbReference type="PANTHER" id="PTHR46467">
    <property type="entry name" value="TETHER CONTAINING UBX DOMAIN FOR GLUT4"/>
    <property type="match status" value="1"/>
</dbReference>
<accession>A0A6V7WZH5</accession>
<reference evidence="1 2" key="1">
    <citation type="submission" date="2020-08" db="EMBL/GenBank/DDBJ databases">
        <authorList>
            <person name="Koutsovoulos G."/>
            <person name="Danchin GJ E."/>
        </authorList>
    </citation>
    <scope>NUCLEOTIDE SEQUENCE [LARGE SCALE GENOMIC DNA]</scope>
</reference>
<organism evidence="1 2">
    <name type="scientific">Meloidogyne enterolobii</name>
    <name type="common">Root-knot nematode worm</name>
    <name type="synonym">Meloidogyne mayaguensis</name>
    <dbReference type="NCBI Taxonomy" id="390850"/>
    <lineage>
        <taxon>Eukaryota</taxon>
        <taxon>Metazoa</taxon>
        <taxon>Ecdysozoa</taxon>
        <taxon>Nematoda</taxon>
        <taxon>Chromadorea</taxon>
        <taxon>Rhabditida</taxon>
        <taxon>Tylenchina</taxon>
        <taxon>Tylenchomorpha</taxon>
        <taxon>Tylenchoidea</taxon>
        <taxon>Meloidogynidae</taxon>
        <taxon>Meloidogyninae</taxon>
        <taxon>Meloidogyne</taxon>
    </lineage>
</organism>
<proteinExistence type="predicted"/>
<name>A0A6V7WZH5_MELEN</name>
<dbReference type="Proteomes" id="UP000580250">
    <property type="component" value="Unassembled WGS sequence"/>
</dbReference>
<dbReference type="AlphaFoldDB" id="A0A6V7WZH5"/>
<dbReference type="PANTHER" id="PTHR46467:SF1">
    <property type="entry name" value="TETHER CONTAINING UBX DOMAIN FOR GLUT4"/>
    <property type="match status" value="1"/>
</dbReference>
<dbReference type="GO" id="GO:0006886">
    <property type="term" value="P:intracellular protein transport"/>
    <property type="evidence" value="ECO:0007669"/>
    <property type="project" value="TreeGrafter"/>
</dbReference>
<protein>
    <submittedName>
        <fullName evidence="1">Uncharacterized protein</fullName>
    </submittedName>
</protein>
<dbReference type="GO" id="GO:0005737">
    <property type="term" value="C:cytoplasm"/>
    <property type="evidence" value="ECO:0007669"/>
    <property type="project" value="TreeGrafter"/>
</dbReference>
<dbReference type="OrthoDB" id="440781at2759"/>
<evidence type="ECO:0000313" key="1">
    <source>
        <dbReference type="EMBL" id="CAD2192451.1"/>
    </source>
</evidence>